<dbReference type="EMBL" id="QWGP01000002">
    <property type="protein sequence ID" value="RHZ98155.1"/>
    <property type="molecule type" value="Genomic_DNA"/>
</dbReference>
<proteinExistence type="predicted"/>
<evidence type="ECO:0000313" key="2">
    <source>
        <dbReference type="Proteomes" id="UP000266305"/>
    </source>
</evidence>
<name>A0AAX1UQD0_CERSP</name>
<dbReference type="InterPro" id="IPR014710">
    <property type="entry name" value="RmlC-like_jellyroll"/>
</dbReference>
<gene>
    <name evidence="1" type="ORF">D1114_02765</name>
</gene>
<comment type="caution">
    <text evidence="1">The sequence shown here is derived from an EMBL/GenBank/DDBJ whole genome shotgun (WGS) entry which is preliminary data.</text>
</comment>
<organism evidence="1 2">
    <name type="scientific">Cereibacter sphaeroides</name>
    <name type="common">Rhodobacter sphaeroides</name>
    <dbReference type="NCBI Taxonomy" id="1063"/>
    <lineage>
        <taxon>Bacteria</taxon>
        <taxon>Pseudomonadati</taxon>
        <taxon>Pseudomonadota</taxon>
        <taxon>Alphaproteobacteria</taxon>
        <taxon>Rhodobacterales</taxon>
        <taxon>Paracoccaceae</taxon>
        <taxon>Cereibacter</taxon>
    </lineage>
</organism>
<protein>
    <submittedName>
        <fullName evidence="1">Crp/Fnr family transcriptional regulator</fullName>
    </submittedName>
</protein>
<dbReference type="Gene3D" id="2.60.120.10">
    <property type="entry name" value="Jelly Rolls"/>
    <property type="match status" value="1"/>
</dbReference>
<sequence length="252" mass="27512">MPCQTTSHCQTCKQRHNALCAAIRARAASVCPLVAEFETLLPGAAPTDVSLKGGRFGILHSGLLLRCGPETGMDVVSIGEPLGEAFRGNREMRVTAVVPSQVCWYDVHEVEAAALRDPRLHGALSAAASHAAGLRRLFTRIRSTLTPLERLAAFLAICAHRLAERDRMGVLRLTLQCRHEDIATLLALSGAQLDEMRDELVQRGLLSVLEGGEMELPLPAQLEELSTLDLPMFNRVEEIVPVLPRMAELQRA</sequence>
<dbReference type="GeneID" id="3720206"/>
<reference evidence="1 2" key="1">
    <citation type="submission" date="2018-08" db="EMBL/GenBank/DDBJ databases">
        <title>Draft genome sequence of Rhodobacter sphaeroides FY.</title>
        <authorList>
            <person name="Rayyan A."/>
            <person name="Meyer T.E."/>
            <person name="Kyndt J.A."/>
        </authorList>
    </citation>
    <scope>NUCLEOTIDE SEQUENCE [LARGE SCALE GENOMIC DNA]</scope>
    <source>
        <strain evidence="1 2">FY</strain>
    </source>
</reference>
<accession>A0AAX1UQD0</accession>
<dbReference type="RefSeq" id="WP_011337578.1">
    <property type="nucleotide sequence ID" value="NZ_BJXO01000003.1"/>
</dbReference>
<dbReference type="AlphaFoldDB" id="A0AAX1UQD0"/>
<evidence type="ECO:0000313" key="1">
    <source>
        <dbReference type="EMBL" id="RHZ98155.1"/>
    </source>
</evidence>
<dbReference type="Proteomes" id="UP000266305">
    <property type="component" value="Unassembled WGS sequence"/>
</dbReference>